<evidence type="ECO:0000313" key="3">
    <source>
        <dbReference type="EMBL" id="SIT18245.1"/>
    </source>
</evidence>
<proteinExistence type="inferred from homology"/>
<dbReference type="Pfam" id="PF02719">
    <property type="entry name" value="Polysacc_synt_2"/>
    <property type="match status" value="1"/>
</dbReference>
<comment type="similarity">
    <text evidence="1">Belongs to the polysaccharide synthase family.</text>
</comment>
<dbReference type="RefSeq" id="WP_076379732.1">
    <property type="nucleotide sequence ID" value="NZ_AP017422.1"/>
</dbReference>
<keyword evidence="4" id="KW-1185">Reference proteome</keyword>
<dbReference type="SUPFAM" id="SSF51735">
    <property type="entry name" value="NAD(P)-binding Rossmann-fold domains"/>
    <property type="match status" value="1"/>
</dbReference>
<sequence>MFNNFHLDEFVAKFVIKRPVSLFANDMQANREALQAAIEGASMLVIGAAGTIGSNFVKAALPFKPAKLVVVDINENGLTEFVRDCRSESGFLLPSDFKSYPINFSDKVFNKIFANEGPFDIVANFAAHKHVRSEKDIFSIEAMIENNVINAKSLLDLLVQHPPRHFFCVSTDKAANPVNIMGASKKLMEEMIMAYSRDLKITTARFANVAFSNGSLLAGFIERVAKRQPLSCPADVKRFFVSPKESGEICLLSCILGETGDIFFPRLSPEEDLTSFASIIDPFLQQFGCQIILCKTEEEARLATPLIAENKYPVYLFNSETSGEKLFEEFYTEKEKPLWDKYASLGVIKNRERQSRAEIDAVVSEIEQLFARDANKQNVVTLLTSLLPGFKHIETGLNLDQKM</sequence>
<gene>
    <name evidence="3" type="ORF">SAMN05421788_104422</name>
</gene>
<dbReference type="InterPro" id="IPR051203">
    <property type="entry name" value="Polysaccharide_Synthase-Rel"/>
</dbReference>
<dbReference type="InterPro" id="IPR003869">
    <property type="entry name" value="Polysac_CapD-like"/>
</dbReference>
<dbReference type="Proteomes" id="UP000186917">
    <property type="component" value="Unassembled WGS sequence"/>
</dbReference>
<dbReference type="Gene3D" id="3.40.50.720">
    <property type="entry name" value="NAD(P)-binding Rossmann-like Domain"/>
    <property type="match status" value="1"/>
</dbReference>
<dbReference type="PANTHER" id="PTHR43318:SF1">
    <property type="entry name" value="POLYSACCHARIDE BIOSYNTHESIS PROTEIN EPSC-RELATED"/>
    <property type="match status" value="1"/>
</dbReference>
<name>A0A173MS71_9BACT</name>
<reference evidence="4" key="1">
    <citation type="submission" date="2017-01" db="EMBL/GenBank/DDBJ databases">
        <authorList>
            <person name="Varghese N."/>
            <person name="Submissions S."/>
        </authorList>
    </citation>
    <scope>NUCLEOTIDE SEQUENCE [LARGE SCALE GENOMIC DNA]</scope>
    <source>
        <strain evidence="4">DSM 21054</strain>
    </source>
</reference>
<dbReference type="STRING" id="477680.SAMN05421788_104422"/>
<accession>A0A173MS71</accession>
<dbReference type="AlphaFoldDB" id="A0A173MS71"/>
<dbReference type="PANTHER" id="PTHR43318">
    <property type="entry name" value="UDP-N-ACETYLGLUCOSAMINE 4,6-DEHYDRATASE"/>
    <property type="match status" value="1"/>
</dbReference>
<evidence type="ECO:0000256" key="1">
    <source>
        <dbReference type="ARBA" id="ARBA00007430"/>
    </source>
</evidence>
<dbReference type="KEGG" id="fln:FLA_6268"/>
<feature type="domain" description="Polysaccharide biosynthesis protein CapD-like" evidence="2">
    <location>
        <begin position="44"/>
        <end position="278"/>
    </location>
</feature>
<dbReference type="Gene3D" id="3.90.25.40">
    <property type="match status" value="1"/>
</dbReference>
<dbReference type="EMBL" id="FTOR01000004">
    <property type="protein sequence ID" value="SIT18245.1"/>
    <property type="molecule type" value="Genomic_DNA"/>
</dbReference>
<dbReference type="InterPro" id="IPR036291">
    <property type="entry name" value="NAD(P)-bd_dom_sf"/>
</dbReference>
<organism evidence="3 4">
    <name type="scientific">Filimonas lacunae</name>
    <dbReference type="NCBI Taxonomy" id="477680"/>
    <lineage>
        <taxon>Bacteria</taxon>
        <taxon>Pseudomonadati</taxon>
        <taxon>Bacteroidota</taxon>
        <taxon>Chitinophagia</taxon>
        <taxon>Chitinophagales</taxon>
        <taxon>Chitinophagaceae</taxon>
        <taxon>Filimonas</taxon>
    </lineage>
</organism>
<evidence type="ECO:0000313" key="4">
    <source>
        <dbReference type="Proteomes" id="UP000186917"/>
    </source>
</evidence>
<protein>
    <submittedName>
        <fullName evidence="3">Polysaccharide biosynthesis protein</fullName>
    </submittedName>
</protein>
<evidence type="ECO:0000259" key="2">
    <source>
        <dbReference type="Pfam" id="PF02719"/>
    </source>
</evidence>